<comment type="caution">
    <text evidence="1">The sequence shown here is derived from an EMBL/GenBank/DDBJ whole genome shotgun (WGS) entry which is preliminary data.</text>
</comment>
<dbReference type="EMBL" id="JAVCWF010000001">
    <property type="protein sequence ID" value="MDQ7936327.1"/>
    <property type="molecule type" value="Genomic_DNA"/>
</dbReference>
<name>A0ABU1A5T1_9LACO</name>
<organism evidence="1 2">
    <name type="scientific">Lactiplantibacillus brownii</name>
    <dbReference type="NCBI Taxonomy" id="3069269"/>
    <lineage>
        <taxon>Bacteria</taxon>
        <taxon>Bacillati</taxon>
        <taxon>Bacillota</taxon>
        <taxon>Bacilli</taxon>
        <taxon>Lactobacillales</taxon>
        <taxon>Lactobacillaceae</taxon>
        <taxon>Lactiplantibacillus</taxon>
    </lineage>
</organism>
<dbReference type="RefSeq" id="WP_308702163.1">
    <property type="nucleotide sequence ID" value="NZ_AP027463.1"/>
</dbReference>
<sequence length="492" mass="53916">MTDKPLTAVAQTGTSHFDNLSLSDPYFEKTAAQPMQSQYQNELRRFPELTSVSANYTSNDHRVTSDTTTIDVKFSGNASIDEDIARKNNILKFELVVMSGKQSSLDLADSIKYYGNTPYGGGETTTSIGFSANYDHYINVGLKNIKSKLPLKVGFRLTTRQHPNVWTTYSFGTIKTQPLNTKPTIDQLTPASQTIEGHGTPGNYVTSNIDPDNEQQISPSGKYQLALKNPLGVYLSDREAVTVTESNAAGDAASASQYKLNLSHAAQNPEFDLEDSADLTPETLPEAIAKQLDFKVENTTDVKFESSYSVEMLSTLIEALKLGKTIEVPIYATKPGYIQSNTIVVKVTKSHGTVIFNQSMGGLDFGEVTVPMRPTRFFPVTNFEITVKDHRSKPVPWQLSAQTVASDTKDSYDLRPYLHFLDKNLQEQSLDSSVVVYRKAATDTQTLTSIPFGNNAAAVGPKICITAGPDMKVGKYAATIQWTLADVPVNGN</sequence>
<proteinExistence type="predicted"/>
<evidence type="ECO:0000313" key="2">
    <source>
        <dbReference type="Proteomes" id="UP001227831"/>
    </source>
</evidence>
<evidence type="ECO:0008006" key="3">
    <source>
        <dbReference type="Google" id="ProtNLM"/>
    </source>
</evidence>
<dbReference type="Proteomes" id="UP001227831">
    <property type="component" value="Unassembled WGS sequence"/>
</dbReference>
<protein>
    <recommendedName>
        <fullName evidence="3">Cell surface protein</fullName>
    </recommendedName>
</protein>
<gene>
    <name evidence="1" type="ORF">RA086_01500</name>
</gene>
<reference evidence="1 2" key="1">
    <citation type="journal article" date="2023" name="Int. J. Syst. Evol. Microbiol.">
        <title>Lactiplantibacillus brownii sp. nov., a novel psychrotolerant species isolated from sauerkraut.</title>
        <authorList>
            <person name="Heng Y.C."/>
            <person name="Silvaraju S."/>
            <person name="Lee J.K.Y."/>
            <person name="Kittelmann S."/>
        </authorList>
    </citation>
    <scope>NUCLEOTIDE SEQUENCE [LARGE SCALE GENOMIC DNA]</scope>
    <source>
        <strain evidence="1 2">WILCCON 0030</strain>
    </source>
</reference>
<accession>A0ABU1A5T1</accession>
<evidence type="ECO:0000313" key="1">
    <source>
        <dbReference type="EMBL" id="MDQ7936327.1"/>
    </source>
</evidence>
<keyword evidence="2" id="KW-1185">Reference proteome</keyword>